<keyword evidence="7" id="KW-0472">Membrane</keyword>
<dbReference type="PANTHER" id="PTHR21461:SF80">
    <property type="entry name" value="GLYCOSYLTRANSFERASE FAMILY 92 PROTEIN"/>
    <property type="match status" value="1"/>
</dbReference>
<reference evidence="11 12" key="1">
    <citation type="submission" date="2014-11" db="EMBL/GenBank/DDBJ databases">
        <title>Genetic blueprint of the zoonotic pathogen Toxocara canis.</title>
        <authorList>
            <person name="Zhu X.-Q."/>
            <person name="Korhonen P.K."/>
            <person name="Cai H."/>
            <person name="Young N.D."/>
            <person name="Nejsum P."/>
            <person name="von Samson-Himmelstjerna G."/>
            <person name="Boag P.R."/>
            <person name="Tan P."/>
            <person name="Li Q."/>
            <person name="Min J."/>
            <person name="Yang Y."/>
            <person name="Wang X."/>
            <person name="Fang X."/>
            <person name="Hall R.S."/>
            <person name="Hofmann A."/>
            <person name="Sternberg P.W."/>
            <person name="Jex A.R."/>
            <person name="Gasser R.B."/>
        </authorList>
    </citation>
    <scope>NUCLEOTIDE SEQUENCE [LARGE SCALE GENOMIC DNA]</scope>
    <source>
        <strain evidence="11">PN_DK_2014</strain>
    </source>
</reference>
<evidence type="ECO:0000256" key="3">
    <source>
        <dbReference type="ARBA" id="ARBA00022676"/>
    </source>
</evidence>
<sequence length="553" mass="63896">MLSKRTAWRVFGLALALSLLAMLASNNCREMLKFTTIQPSPHRRISAVDSYIEAILEDTNTRNSSIARFIAKNIPSTTVTHSSRLPAKHTNSAPHHKTRNDNSTHEYDRKVFLMDAYLVDDQLIRITTIRKCKSKTRLTLHLRFNITTFSIPSNSQPIQSCPWFFARKCDFVGYFTHVNLPKVIMPPLMSEAMPDAFISSAEDKKSTRYPLRLRDVRTKKTNRRHKLAVCLQPIFLLADWTILVQFFETWIVQGATKFYVYVHSMAPEVDALLRVYEADHNVDVERVHWAPLPVRNDVSPTDDPNFYIYRTEVVTAVNDCVLRSRGHAKYVVSSDLDEIIVPFHNRSLLDLVHSLKMASPNAGAFVFLSSYAMFENGWADADRPGSITFEKFAEIKLEEYIWPSGQRSKMIMIPELIRSAHVHTVLHTEKHAKIVTVPTNDAIVFHLRRVVKRDNITTNGTKISNELMRFVEPCNKLWSERQKQIRDIRDAQLLHKKVWPNRGLKVMEELEKCLVADFAYRAQTCNSPFKCIDAIKAVRRKEWIWAKQTWTVL</sequence>
<feature type="region of interest" description="Disordered" evidence="9">
    <location>
        <begin position="80"/>
        <end position="104"/>
    </location>
</feature>
<dbReference type="OrthoDB" id="2526284at2759"/>
<dbReference type="GO" id="GO:0016020">
    <property type="term" value="C:membrane"/>
    <property type="evidence" value="ECO:0007669"/>
    <property type="project" value="UniProtKB-SubCell"/>
</dbReference>
<dbReference type="InterPro" id="IPR008166">
    <property type="entry name" value="Glyco_transf_92"/>
</dbReference>
<evidence type="ECO:0000256" key="1">
    <source>
        <dbReference type="ARBA" id="ARBA00004167"/>
    </source>
</evidence>
<gene>
    <name evidence="11" type="ORF">Tcan_03809</name>
</gene>
<evidence type="ECO:0000256" key="8">
    <source>
        <dbReference type="RuleBase" id="RU366017"/>
    </source>
</evidence>
<keyword evidence="12" id="KW-1185">Reference proteome</keyword>
<evidence type="ECO:0000256" key="5">
    <source>
        <dbReference type="ARBA" id="ARBA00022692"/>
    </source>
</evidence>
<proteinExistence type="inferred from homology"/>
<dbReference type="AlphaFoldDB" id="A0A0B2VN16"/>
<evidence type="ECO:0000256" key="2">
    <source>
        <dbReference type="ARBA" id="ARBA00007647"/>
    </source>
</evidence>
<evidence type="ECO:0000256" key="6">
    <source>
        <dbReference type="ARBA" id="ARBA00022989"/>
    </source>
</evidence>
<evidence type="ECO:0000256" key="7">
    <source>
        <dbReference type="ARBA" id="ARBA00023136"/>
    </source>
</evidence>
<dbReference type="EMBL" id="JPKZ01001301">
    <property type="protein sequence ID" value="KHN82822.1"/>
    <property type="molecule type" value="Genomic_DNA"/>
</dbReference>
<evidence type="ECO:0000256" key="4">
    <source>
        <dbReference type="ARBA" id="ARBA00022679"/>
    </source>
</evidence>
<keyword evidence="6" id="KW-1133">Transmembrane helix</keyword>
<dbReference type="EC" id="2.4.1.-" evidence="8"/>
<dbReference type="GO" id="GO:0016757">
    <property type="term" value="F:glycosyltransferase activity"/>
    <property type="evidence" value="ECO:0007669"/>
    <property type="project" value="UniProtKB-UniRule"/>
</dbReference>
<evidence type="ECO:0000256" key="9">
    <source>
        <dbReference type="SAM" id="MobiDB-lite"/>
    </source>
</evidence>
<feature type="compositionally biased region" description="Polar residues" evidence="9">
    <location>
        <begin position="80"/>
        <end position="93"/>
    </location>
</feature>
<feature type="signal peptide" evidence="10">
    <location>
        <begin position="1"/>
        <end position="28"/>
    </location>
</feature>
<comment type="caution">
    <text evidence="11">The sequence shown here is derived from an EMBL/GenBank/DDBJ whole genome shotgun (WGS) entry which is preliminary data.</text>
</comment>
<comment type="similarity">
    <text evidence="2 8">Belongs to the glycosyltransferase 92 family.</text>
</comment>
<organism evidence="11 12">
    <name type="scientific">Toxocara canis</name>
    <name type="common">Canine roundworm</name>
    <dbReference type="NCBI Taxonomy" id="6265"/>
    <lineage>
        <taxon>Eukaryota</taxon>
        <taxon>Metazoa</taxon>
        <taxon>Ecdysozoa</taxon>
        <taxon>Nematoda</taxon>
        <taxon>Chromadorea</taxon>
        <taxon>Rhabditida</taxon>
        <taxon>Spirurina</taxon>
        <taxon>Ascaridomorpha</taxon>
        <taxon>Ascaridoidea</taxon>
        <taxon>Toxocaridae</taxon>
        <taxon>Toxocara</taxon>
    </lineage>
</organism>
<comment type="subcellular location">
    <subcellularLocation>
        <location evidence="1">Membrane</location>
        <topology evidence="1">Single-pass membrane protein</topology>
    </subcellularLocation>
</comment>
<dbReference type="OMA" id="SRGHAKY"/>
<dbReference type="PANTHER" id="PTHR21461">
    <property type="entry name" value="GLYCOSYLTRANSFERASE FAMILY 92 PROTEIN"/>
    <property type="match status" value="1"/>
</dbReference>
<accession>A0A0B2VN16</accession>
<dbReference type="Proteomes" id="UP000031036">
    <property type="component" value="Unassembled WGS sequence"/>
</dbReference>
<evidence type="ECO:0000313" key="12">
    <source>
        <dbReference type="Proteomes" id="UP000031036"/>
    </source>
</evidence>
<keyword evidence="10" id="KW-0732">Signal</keyword>
<name>A0A0B2VN16_TOXCA</name>
<evidence type="ECO:0000313" key="11">
    <source>
        <dbReference type="EMBL" id="KHN82822.1"/>
    </source>
</evidence>
<dbReference type="GO" id="GO:0005737">
    <property type="term" value="C:cytoplasm"/>
    <property type="evidence" value="ECO:0007669"/>
    <property type="project" value="TreeGrafter"/>
</dbReference>
<feature type="chain" id="PRO_5002077423" description="Glycosyltransferase family 92 protein" evidence="10">
    <location>
        <begin position="29"/>
        <end position="553"/>
    </location>
</feature>
<keyword evidence="3 8" id="KW-0328">Glycosyltransferase</keyword>
<dbReference type="Pfam" id="PF01697">
    <property type="entry name" value="Glyco_transf_92"/>
    <property type="match status" value="1"/>
</dbReference>
<protein>
    <recommendedName>
        <fullName evidence="8">Glycosyltransferase family 92 protein</fullName>
        <ecNumber evidence="8">2.4.1.-</ecNumber>
    </recommendedName>
</protein>
<keyword evidence="5" id="KW-0812">Transmembrane</keyword>
<keyword evidence="4 8" id="KW-0808">Transferase</keyword>
<evidence type="ECO:0000256" key="10">
    <source>
        <dbReference type="SAM" id="SignalP"/>
    </source>
</evidence>